<accession>A0A542ZCZ7</accession>
<evidence type="ECO:0000313" key="1">
    <source>
        <dbReference type="EMBL" id="TQL58202.1"/>
    </source>
</evidence>
<comment type="caution">
    <text evidence="1">The sequence shown here is derived from an EMBL/GenBank/DDBJ whole genome shotgun (WGS) entry which is preliminary data.</text>
</comment>
<evidence type="ECO:0008006" key="3">
    <source>
        <dbReference type="Google" id="ProtNLM"/>
    </source>
</evidence>
<dbReference type="AlphaFoldDB" id="A0A542ZCZ7"/>
<dbReference type="Proteomes" id="UP000316196">
    <property type="component" value="Unassembled WGS sequence"/>
</dbReference>
<dbReference type="SUPFAM" id="SSF55729">
    <property type="entry name" value="Acyl-CoA N-acyltransferases (Nat)"/>
    <property type="match status" value="1"/>
</dbReference>
<dbReference type="OrthoDB" id="5145866at2"/>
<evidence type="ECO:0000313" key="2">
    <source>
        <dbReference type="Proteomes" id="UP000316196"/>
    </source>
</evidence>
<dbReference type="InterPro" id="IPR016181">
    <property type="entry name" value="Acyl_CoA_acyltransferase"/>
</dbReference>
<reference evidence="1 2" key="1">
    <citation type="submission" date="2019-06" db="EMBL/GenBank/DDBJ databases">
        <title>Sequencing the genomes of 1000 actinobacteria strains.</title>
        <authorList>
            <person name="Klenk H.-P."/>
        </authorList>
    </citation>
    <scope>NUCLEOTIDE SEQUENCE [LARGE SCALE GENOMIC DNA]</scope>
    <source>
        <strain evidence="1 2">DSM 8251</strain>
    </source>
</reference>
<gene>
    <name evidence="1" type="ORF">FB460_2056</name>
</gene>
<keyword evidence="2" id="KW-1185">Reference proteome</keyword>
<sequence length="125" mass="13826">MAPPRYRSARRDESLLVAALTMQAARAEGRTIPEKFMDRFAETWLALDGQHPVWICEFDGEHVGFLQAARIRPLPWPGVSGGGELREERLFVRAEHAAQGFDVGLRAAAAAWSASRGVRWVPADG</sequence>
<name>A0A542ZCZ7_9ACTN</name>
<organism evidence="1 2">
    <name type="scientific">Propioniferax innocua</name>
    <dbReference type="NCBI Taxonomy" id="1753"/>
    <lineage>
        <taxon>Bacteria</taxon>
        <taxon>Bacillati</taxon>
        <taxon>Actinomycetota</taxon>
        <taxon>Actinomycetes</taxon>
        <taxon>Propionibacteriales</taxon>
        <taxon>Propionibacteriaceae</taxon>
        <taxon>Propioniferax</taxon>
    </lineage>
</organism>
<proteinExistence type="predicted"/>
<dbReference type="Gene3D" id="3.40.630.30">
    <property type="match status" value="1"/>
</dbReference>
<dbReference type="EMBL" id="VFOR01000002">
    <property type="protein sequence ID" value="TQL58202.1"/>
    <property type="molecule type" value="Genomic_DNA"/>
</dbReference>
<protein>
    <recommendedName>
        <fullName evidence="3">Acetyltransferase (GNAT) family protein</fullName>
    </recommendedName>
</protein>
<dbReference type="RefSeq" id="WP_142094017.1">
    <property type="nucleotide sequence ID" value="NZ_BAAAMD010000002.1"/>
</dbReference>